<feature type="compositionally biased region" description="Polar residues" evidence="2">
    <location>
        <begin position="1"/>
        <end position="44"/>
    </location>
</feature>
<dbReference type="Pfam" id="PF00498">
    <property type="entry name" value="FHA"/>
    <property type="match status" value="1"/>
</dbReference>
<dbReference type="EMBL" id="JARKIK010000005">
    <property type="protein sequence ID" value="KAK8752076.1"/>
    <property type="molecule type" value="Genomic_DNA"/>
</dbReference>
<gene>
    <name evidence="4" type="ORF">OTU49_011938</name>
</gene>
<organism evidence="4 5">
    <name type="scientific">Cherax quadricarinatus</name>
    <name type="common">Australian red claw crayfish</name>
    <dbReference type="NCBI Taxonomy" id="27406"/>
    <lineage>
        <taxon>Eukaryota</taxon>
        <taxon>Metazoa</taxon>
        <taxon>Ecdysozoa</taxon>
        <taxon>Arthropoda</taxon>
        <taxon>Crustacea</taxon>
        <taxon>Multicrustacea</taxon>
        <taxon>Malacostraca</taxon>
        <taxon>Eumalacostraca</taxon>
        <taxon>Eucarida</taxon>
        <taxon>Decapoda</taxon>
        <taxon>Pleocyemata</taxon>
        <taxon>Astacidea</taxon>
        <taxon>Parastacoidea</taxon>
        <taxon>Parastacidae</taxon>
        <taxon>Cherax</taxon>
    </lineage>
</organism>
<feature type="compositionally biased region" description="Polar residues" evidence="2">
    <location>
        <begin position="739"/>
        <end position="750"/>
    </location>
</feature>
<dbReference type="PANTHER" id="PTHR23308">
    <property type="entry name" value="NUCLEAR INHIBITOR OF PROTEIN PHOSPHATASE-1"/>
    <property type="match status" value="1"/>
</dbReference>
<feature type="compositionally biased region" description="Basic and acidic residues" evidence="2">
    <location>
        <begin position="627"/>
        <end position="640"/>
    </location>
</feature>
<evidence type="ECO:0000256" key="2">
    <source>
        <dbReference type="SAM" id="MobiDB-lite"/>
    </source>
</evidence>
<dbReference type="CDD" id="cd22677">
    <property type="entry name" value="FHA_Kanadaptin"/>
    <property type="match status" value="1"/>
</dbReference>
<feature type="compositionally biased region" description="Low complexity" evidence="2">
    <location>
        <begin position="718"/>
        <end position="737"/>
    </location>
</feature>
<dbReference type="InterPro" id="IPR000253">
    <property type="entry name" value="FHA_dom"/>
</dbReference>
<feature type="compositionally biased region" description="Basic and acidic residues" evidence="2">
    <location>
        <begin position="50"/>
        <end position="59"/>
    </location>
</feature>
<proteinExistence type="predicted"/>
<dbReference type="AlphaFoldDB" id="A0AAW0YKQ7"/>
<feature type="region of interest" description="Disordered" evidence="2">
    <location>
        <begin position="710"/>
        <end position="756"/>
    </location>
</feature>
<dbReference type="InterPro" id="IPR008984">
    <property type="entry name" value="SMAD_FHA_dom_sf"/>
</dbReference>
<name>A0AAW0YKQ7_CHEQU</name>
<dbReference type="InterPro" id="IPR050923">
    <property type="entry name" value="Cell_Proc_Reg/RNA_Proc"/>
</dbReference>
<accession>A0AAW0YKQ7</accession>
<keyword evidence="5" id="KW-1185">Reference proteome</keyword>
<evidence type="ECO:0000313" key="5">
    <source>
        <dbReference type="Proteomes" id="UP001445076"/>
    </source>
</evidence>
<comment type="caution">
    <text evidence="4">The sequence shown here is derived from an EMBL/GenBank/DDBJ whole genome shotgun (WGS) entry which is preliminary data.</text>
</comment>
<sequence length="826" mass="93902">MEYNTGNTSSFGLDESINQNVSSKDSADTNTVTNSNDNFGTSDCTNTTTKENDDNKSLEDTSFKKPIFISRTSRLDTLHAENKEKEKDKECKNTISECLIVPRLPEKSPAQMLAEKSVPLPYKEPSWSGLPPAAYSFEVLKNGTIIDVIHLNRPISVVGRLAQCDIVMEHPSLSRFHCIIQYRLVGSDTQPQGFYAYDLGSTHGSFHNKHPMKPHTYYHLRVGHMLKFGGSTRMLILQGPEDDQEPESELTVTELKALAAERAKKLEQLETGELEENNPDQQKEKSEISGESQEDKEGIDWGMGDDAVEEAEEEENPFASLNEELYLDDPKKTLRGWFEREGYDLPSYETEDISQGFYKCKVELPVPGPAGGPLVAIVEHKGKKKEAVIQCALEACRLLDRQGVLRQAKHESHERKKRDWAENDYYDSDDDDFLDRTGDVQRKRIRRMRDAVGKDNAFVENYDTLITKYNEVTKELATLEEKLAKADFLKQVSECTSVADDDLDTYLNKLQSEVPDKHKRVTWKLRAVDLRKDELRLRRLSNIARPLGVPELQPYQPKYEMSSSKQNLKLEPLGEKCKESLKPASISTKPKEHSLKPHKIFLEEEPEQRPRLRRLDEIDDELPAKAPRKEFKRDSIKKSESAVPRNSVSKTIMHSYKSSGVQLLNDRSAGKMKTVKERELPPPELHHAGTSDRRGVDSEVNRTEDIVNTYSDCTQQESNNNKTKTNSSSDTSLLKSNIPEISTNENSLSKGTEENCPEKKLRILGPSLPHHLAHLKTAQQGPTGTKKRYEKKSRYYDDDNPNYDTWIPPEQQSGDGRTKLNEKLGY</sequence>
<evidence type="ECO:0000256" key="1">
    <source>
        <dbReference type="SAM" id="Coils"/>
    </source>
</evidence>
<feature type="compositionally biased region" description="Basic and acidic residues" evidence="2">
    <location>
        <begin position="281"/>
        <end position="299"/>
    </location>
</feature>
<protein>
    <recommendedName>
        <fullName evidence="3">FHA domain-containing protein</fullName>
    </recommendedName>
</protein>
<feature type="region of interest" description="Disordered" evidence="2">
    <location>
        <begin position="774"/>
        <end position="826"/>
    </location>
</feature>
<evidence type="ECO:0000313" key="4">
    <source>
        <dbReference type="EMBL" id="KAK8752076.1"/>
    </source>
</evidence>
<feature type="coiled-coil region" evidence="1">
    <location>
        <begin position="462"/>
        <end position="489"/>
    </location>
</feature>
<feature type="domain" description="FHA" evidence="3">
    <location>
        <begin position="156"/>
        <end position="212"/>
    </location>
</feature>
<dbReference type="CDD" id="cd19856">
    <property type="entry name" value="DSRM_Kanadaptin"/>
    <property type="match status" value="1"/>
</dbReference>
<dbReference type="EMBL" id="JARKIK010000005">
    <property type="protein sequence ID" value="KAK8752074.1"/>
    <property type="molecule type" value="Genomic_DNA"/>
</dbReference>
<feature type="region of interest" description="Disordered" evidence="2">
    <location>
        <begin position="670"/>
        <end position="698"/>
    </location>
</feature>
<dbReference type="Proteomes" id="UP001445076">
    <property type="component" value="Unassembled WGS sequence"/>
</dbReference>
<keyword evidence="1" id="KW-0175">Coiled coil</keyword>
<feature type="region of interest" description="Disordered" evidence="2">
    <location>
        <begin position="619"/>
        <end position="647"/>
    </location>
</feature>
<dbReference type="Gene3D" id="2.60.200.20">
    <property type="match status" value="1"/>
</dbReference>
<dbReference type="PROSITE" id="PS50006">
    <property type="entry name" value="FHA_DOMAIN"/>
    <property type="match status" value="1"/>
</dbReference>
<dbReference type="SMART" id="SM00240">
    <property type="entry name" value="FHA"/>
    <property type="match status" value="1"/>
</dbReference>
<feature type="compositionally biased region" description="Basic and acidic residues" evidence="2">
    <location>
        <begin position="674"/>
        <end position="698"/>
    </location>
</feature>
<feature type="region of interest" description="Disordered" evidence="2">
    <location>
        <begin position="268"/>
        <end position="301"/>
    </location>
</feature>
<feature type="region of interest" description="Disordered" evidence="2">
    <location>
        <begin position="1"/>
        <end position="59"/>
    </location>
</feature>
<reference evidence="4" key="2">
    <citation type="submission" date="2024-01" db="EMBL/GenBank/DDBJ databases">
        <authorList>
            <person name="He J."/>
            <person name="Wang M."/>
            <person name="Zheng J."/>
            <person name="Liu Z."/>
        </authorList>
    </citation>
    <scope>NUCLEOTIDE SEQUENCE</scope>
    <source>
        <strain evidence="4">ZL_2023a</strain>
        <tissue evidence="4">Muscle</tissue>
    </source>
</reference>
<reference evidence="4 5" key="1">
    <citation type="journal article" date="2024" name="BMC Genomics">
        <title>Genome assembly of redclaw crayfish (Cherax quadricarinatus) provides insights into its immune adaptation and hypoxia tolerance.</title>
        <authorList>
            <person name="Liu Z."/>
            <person name="Zheng J."/>
            <person name="Li H."/>
            <person name="Fang K."/>
            <person name="Wang S."/>
            <person name="He J."/>
            <person name="Zhou D."/>
            <person name="Weng S."/>
            <person name="Chi M."/>
            <person name="Gu Z."/>
            <person name="He J."/>
            <person name="Li F."/>
            <person name="Wang M."/>
        </authorList>
    </citation>
    <scope>NUCLEOTIDE SEQUENCE [LARGE SCALE GENOMIC DNA]</scope>
    <source>
        <strain evidence="4">ZL_2023a</strain>
    </source>
</reference>
<evidence type="ECO:0000259" key="3">
    <source>
        <dbReference type="PROSITE" id="PS50006"/>
    </source>
</evidence>
<dbReference type="SUPFAM" id="SSF49879">
    <property type="entry name" value="SMAD/FHA domain"/>
    <property type="match status" value="1"/>
</dbReference>
<feature type="compositionally biased region" description="Basic and acidic residues" evidence="2">
    <location>
        <begin position="816"/>
        <end position="826"/>
    </location>
</feature>